<comment type="function">
    <text evidence="5">Catalyzes the reversible transfer of the terminal phosphate group between ATP and AMP. Plays an important role in cellular energy homeostasis and in adenine nucleotide metabolism.</text>
</comment>
<dbReference type="FunFam" id="3.40.50.300:FF:000106">
    <property type="entry name" value="Adenylate kinase mitochondrial"/>
    <property type="match status" value="1"/>
</dbReference>
<dbReference type="UniPathway" id="UPA00588">
    <property type="reaction ID" value="UER00649"/>
</dbReference>
<dbReference type="NCBIfam" id="TIGR01351">
    <property type="entry name" value="adk"/>
    <property type="match status" value="1"/>
</dbReference>
<dbReference type="NCBIfam" id="NF001380">
    <property type="entry name" value="PRK00279.1-2"/>
    <property type="match status" value="1"/>
</dbReference>
<dbReference type="PANTHER" id="PTHR23359">
    <property type="entry name" value="NUCLEOTIDE KINASE"/>
    <property type="match status" value="1"/>
</dbReference>
<keyword evidence="2 5" id="KW-0545">Nucleotide biosynthesis</keyword>
<dbReference type="Pfam" id="PF05191">
    <property type="entry name" value="ADK_lid"/>
    <property type="match status" value="1"/>
</dbReference>
<evidence type="ECO:0000313" key="9">
    <source>
        <dbReference type="EMBL" id="RLE10507.1"/>
    </source>
</evidence>
<dbReference type="CDD" id="cd01428">
    <property type="entry name" value="ADK"/>
    <property type="match status" value="1"/>
</dbReference>
<feature type="domain" description="Adenylate kinase active site lid" evidence="8">
    <location>
        <begin position="125"/>
        <end position="159"/>
    </location>
</feature>
<evidence type="ECO:0000256" key="4">
    <source>
        <dbReference type="ARBA" id="ARBA00022777"/>
    </source>
</evidence>
<comment type="pathway">
    <text evidence="5">Purine metabolism; AMP biosynthesis via salvage pathway; AMP from ADP: step 1/1.</text>
</comment>
<comment type="caution">
    <text evidence="5">Lacks conserved residue(s) required for the propagation of feature annotation.</text>
</comment>
<feature type="binding site" evidence="5">
    <location>
        <begin position="57"/>
        <end position="59"/>
    </location>
    <ligand>
        <name>AMP</name>
        <dbReference type="ChEBI" id="CHEBI:456215"/>
    </ligand>
</feature>
<comment type="similarity">
    <text evidence="5 6">Belongs to the adenylate kinase family.</text>
</comment>
<comment type="subcellular location">
    <subcellularLocation>
        <location evidence="5 7">Cytoplasm</location>
    </subcellularLocation>
</comment>
<dbReference type="InterPro" id="IPR007862">
    <property type="entry name" value="Adenylate_kinase_lid-dom"/>
</dbReference>
<accession>A0A497E5M4</accession>
<feature type="binding site" evidence="5">
    <location>
        <position position="36"/>
    </location>
    <ligand>
        <name>AMP</name>
        <dbReference type="ChEBI" id="CHEBI:456215"/>
    </ligand>
</feature>
<comment type="caution">
    <text evidence="9">The sequence shown here is derived from an EMBL/GenBank/DDBJ whole genome shotgun (WGS) entry which is preliminary data.</text>
</comment>
<dbReference type="PROSITE" id="PS00113">
    <property type="entry name" value="ADENYLATE_KINASE"/>
    <property type="match status" value="1"/>
</dbReference>
<dbReference type="GO" id="GO:0004017">
    <property type="term" value="F:AMP kinase activity"/>
    <property type="evidence" value="ECO:0007669"/>
    <property type="project" value="UniProtKB-UniRule"/>
</dbReference>
<feature type="binding site" evidence="5">
    <location>
        <begin position="83"/>
        <end position="86"/>
    </location>
    <ligand>
        <name>AMP</name>
        <dbReference type="ChEBI" id="CHEBI:456215"/>
    </ligand>
</feature>
<comment type="domain">
    <text evidence="5">Consists of three domains, a large central CORE domain and two small peripheral domains, NMPbind and LID, which undergo movements during catalysis. The LID domain closes over the site of phosphoryl transfer upon ATP binding. Assembling and dissambling the active center during each catalytic cycle provides an effective means to prevent ATP hydrolysis.</text>
</comment>
<keyword evidence="1 5" id="KW-0808">Transferase</keyword>
<dbReference type="Pfam" id="PF00406">
    <property type="entry name" value="ADK"/>
    <property type="match status" value="1"/>
</dbReference>
<feature type="binding site" evidence="5">
    <location>
        <position position="31"/>
    </location>
    <ligand>
        <name>AMP</name>
        <dbReference type="ChEBI" id="CHEBI:456215"/>
    </ligand>
</feature>
<feature type="binding site" evidence="5">
    <location>
        <begin position="10"/>
        <end position="15"/>
    </location>
    <ligand>
        <name>ATP</name>
        <dbReference type="ChEBI" id="CHEBI:30616"/>
    </ligand>
</feature>
<comment type="catalytic activity">
    <reaction evidence="5 7">
        <text>AMP + ATP = 2 ADP</text>
        <dbReference type="Rhea" id="RHEA:12973"/>
        <dbReference type="ChEBI" id="CHEBI:30616"/>
        <dbReference type="ChEBI" id="CHEBI:456215"/>
        <dbReference type="ChEBI" id="CHEBI:456216"/>
        <dbReference type="EC" id="2.7.4.3"/>
    </reaction>
</comment>
<keyword evidence="4 5" id="KW-0418">Kinase</keyword>
<name>A0A497E5M4_UNCAE</name>
<dbReference type="EC" id="2.7.4.3" evidence="5 7"/>
<sequence length="211" mass="23686">MYIVMLGPPGAGKGTQAKKLAEKLNIPHISSGDILREAVKKGTPLGRQAESYMKEGKLVPDSIVLELLKNKIEEEKRGFILDGFPRNLQQAEELDRTLREKDKKLDLVLNLLVSEKAVVDRLSARLTCPKCGSVYRKGDASYERGVCESCGVRLYQREDDKPSVIKKRIKTYLESTHPLVDYYKKRGVLRDIPGEGSPEEVFEKIVDSLGL</sequence>
<dbReference type="GO" id="GO:0005524">
    <property type="term" value="F:ATP binding"/>
    <property type="evidence" value="ECO:0007669"/>
    <property type="project" value="UniProtKB-UniRule"/>
</dbReference>
<dbReference type="PRINTS" id="PR00094">
    <property type="entry name" value="ADENYLTKNASE"/>
</dbReference>
<evidence type="ECO:0000256" key="5">
    <source>
        <dbReference type="HAMAP-Rule" id="MF_00235"/>
    </source>
</evidence>
<evidence type="ECO:0000256" key="7">
    <source>
        <dbReference type="RuleBase" id="RU003331"/>
    </source>
</evidence>
<feature type="binding site" evidence="5">
    <location>
        <position position="125"/>
    </location>
    <ligand>
        <name>ATP</name>
        <dbReference type="ChEBI" id="CHEBI:30616"/>
    </ligand>
</feature>
<dbReference type="EMBL" id="QMPZ01000007">
    <property type="protein sequence ID" value="RLE10507.1"/>
    <property type="molecule type" value="Genomic_DNA"/>
</dbReference>
<dbReference type="AlphaFoldDB" id="A0A497E5M4"/>
<evidence type="ECO:0000256" key="3">
    <source>
        <dbReference type="ARBA" id="ARBA00022741"/>
    </source>
</evidence>
<keyword evidence="5" id="KW-0963">Cytoplasm</keyword>
<feature type="binding site" evidence="5">
    <location>
        <position position="90"/>
    </location>
    <ligand>
        <name>AMP</name>
        <dbReference type="ChEBI" id="CHEBI:456215"/>
    </ligand>
</feature>
<feature type="binding site" evidence="5">
    <location>
        <position position="168"/>
    </location>
    <ligand>
        <name>AMP</name>
        <dbReference type="ChEBI" id="CHEBI:456215"/>
    </ligand>
</feature>
<evidence type="ECO:0000313" key="10">
    <source>
        <dbReference type="Proteomes" id="UP000279422"/>
    </source>
</evidence>
<dbReference type="SUPFAM" id="SSF52540">
    <property type="entry name" value="P-loop containing nucleoside triphosphate hydrolases"/>
    <property type="match status" value="1"/>
</dbReference>
<evidence type="ECO:0000256" key="1">
    <source>
        <dbReference type="ARBA" id="ARBA00022679"/>
    </source>
</evidence>
<dbReference type="InterPro" id="IPR006259">
    <property type="entry name" value="Adenyl_kin_sub"/>
</dbReference>
<proteinExistence type="inferred from homology"/>
<feature type="binding site" evidence="5">
    <location>
        <position position="157"/>
    </location>
    <ligand>
        <name>AMP</name>
        <dbReference type="ChEBI" id="CHEBI:456215"/>
    </ligand>
</feature>
<dbReference type="InterPro" id="IPR027417">
    <property type="entry name" value="P-loop_NTPase"/>
</dbReference>
<comment type="subunit">
    <text evidence="5 7">Monomer.</text>
</comment>
<dbReference type="Proteomes" id="UP000279422">
    <property type="component" value="Unassembled WGS sequence"/>
</dbReference>
<keyword evidence="3 5" id="KW-0547">Nucleotide-binding</keyword>
<dbReference type="HAMAP" id="MF_00235">
    <property type="entry name" value="Adenylate_kinase_Adk"/>
    <property type="match status" value="1"/>
</dbReference>
<feature type="binding site" evidence="5">
    <location>
        <position position="196"/>
    </location>
    <ligand>
        <name>ATP</name>
        <dbReference type="ChEBI" id="CHEBI:30616"/>
    </ligand>
</feature>
<evidence type="ECO:0000256" key="6">
    <source>
        <dbReference type="RuleBase" id="RU003330"/>
    </source>
</evidence>
<dbReference type="GO" id="GO:0005737">
    <property type="term" value="C:cytoplasm"/>
    <property type="evidence" value="ECO:0007669"/>
    <property type="project" value="UniProtKB-SubCell"/>
</dbReference>
<gene>
    <name evidence="5" type="primary">adk</name>
    <name evidence="9" type="ORF">DRJ00_01200</name>
</gene>
<dbReference type="InterPro" id="IPR033690">
    <property type="entry name" value="Adenylat_kinase_CS"/>
</dbReference>
<dbReference type="NCBIfam" id="NF011100">
    <property type="entry name" value="PRK14527.1"/>
    <property type="match status" value="1"/>
</dbReference>
<dbReference type="Gene3D" id="3.40.50.300">
    <property type="entry name" value="P-loop containing nucleotide triphosphate hydrolases"/>
    <property type="match status" value="1"/>
</dbReference>
<reference evidence="9 10" key="1">
    <citation type="submission" date="2018-06" db="EMBL/GenBank/DDBJ databases">
        <title>Extensive metabolic versatility and redundancy in microbially diverse, dynamic hydrothermal sediments.</title>
        <authorList>
            <person name="Dombrowski N."/>
            <person name="Teske A."/>
            <person name="Baker B.J."/>
        </authorList>
    </citation>
    <scope>NUCLEOTIDE SEQUENCE [LARGE SCALE GENOMIC DNA]</scope>
    <source>
        <strain evidence="9">B47_G16</strain>
    </source>
</reference>
<feature type="binding site" evidence="5">
    <location>
        <begin position="134"/>
        <end position="135"/>
    </location>
    <ligand>
        <name>ATP</name>
        <dbReference type="ChEBI" id="CHEBI:30616"/>
    </ligand>
</feature>
<dbReference type="GO" id="GO:0044209">
    <property type="term" value="P:AMP salvage"/>
    <property type="evidence" value="ECO:0007669"/>
    <property type="project" value="UniProtKB-UniRule"/>
</dbReference>
<dbReference type="NCBIfam" id="NF001381">
    <property type="entry name" value="PRK00279.1-3"/>
    <property type="match status" value="1"/>
</dbReference>
<evidence type="ECO:0000259" key="8">
    <source>
        <dbReference type="Pfam" id="PF05191"/>
    </source>
</evidence>
<keyword evidence="5 7" id="KW-0067">ATP-binding</keyword>
<evidence type="ECO:0000256" key="2">
    <source>
        <dbReference type="ARBA" id="ARBA00022727"/>
    </source>
</evidence>
<protein>
    <recommendedName>
        <fullName evidence="5 7">Adenylate kinase</fullName>
        <shortName evidence="5">AK</shortName>
        <ecNumber evidence="5 7">2.7.4.3</ecNumber>
    </recommendedName>
    <alternativeName>
        <fullName evidence="5">ATP-AMP transphosphorylase</fullName>
    </alternativeName>
    <alternativeName>
        <fullName evidence="5">ATP:AMP phosphotransferase</fullName>
    </alternativeName>
    <alternativeName>
        <fullName evidence="5">Adenylate monophosphate kinase</fullName>
    </alternativeName>
</protein>
<organism evidence="9 10">
    <name type="scientific">Aerophobetes bacterium</name>
    <dbReference type="NCBI Taxonomy" id="2030807"/>
    <lineage>
        <taxon>Bacteria</taxon>
        <taxon>Candidatus Aerophobota</taxon>
    </lineage>
</organism>
<feature type="region of interest" description="NMP" evidence="5">
    <location>
        <begin position="30"/>
        <end position="59"/>
    </location>
</feature>
<dbReference type="InterPro" id="IPR000850">
    <property type="entry name" value="Adenylat/UMP-CMP_kin"/>
</dbReference>